<comment type="similarity">
    <text evidence="1">Belongs to the UPF0065 (bug) family.</text>
</comment>
<dbReference type="PANTHER" id="PTHR42928:SF5">
    <property type="entry name" value="BLR1237 PROTEIN"/>
    <property type="match status" value="1"/>
</dbReference>
<sequence length="362" mass="37407">MRACAPDLPPSACRYLRRTLVKPLRAAHDNAHRMHALDGRRRLLAAMGVATLAGWHGSPLAGMGPAPSMVSLVVGFPPGGPNDLIARLLAPLLSERLKRNIVVENRSGADGELAASYVARGPADGSMLLFASAGAMTISPAMKKNLPYDPMRDFAPIARVASSPMVMVANPARPYKTAADVIAAARRAPGKITYASAGVGSPTHLAGALLCSLAGIDMLHVPYKGGGPALTDTVGGQVELYFAGVSTALPFIKSGALRALGVTGATPLASLPGVPPLADTPDLKGYLIDNWYGVLAPARLPGTLAASLGDTIDACLKEGDFRKKLQMQGVEPAFARNGQFGALIAADIAKWKALVGKLGISA</sequence>
<dbReference type="Proteomes" id="UP000290849">
    <property type="component" value="Unassembled WGS sequence"/>
</dbReference>
<dbReference type="AlphaFoldDB" id="A0A4Q1HHV9"/>
<proteinExistence type="inferred from homology"/>
<evidence type="ECO:0000256" key="1">
    <source>
        <dbReference type="ARBA" id="ARBA00006987"/>
    </source>
</evidence>
<evidence type="ECO:0000313" key="2">
    <source>
        <dbReference type="EMBL" id="RXN86969.1"/>
    </source>
</evidence>
<dbReference type="PIRSF" id="PIRSF017082">
    <property type="entry name" value="YflP"/>
    <property type="match status" value="1"/>
</dbReference>
<dbReference type="Gene3D" id="3.40.190.150">
    <property type="entry name" value="Bordetella uptake gene, domain 1"/>
    <property type="match status" value="1"/>
</dbReference>
<dbReference type="Gene3D" id="3.40.190.10">
    <property type="entry name" value="Periplasmic binding protein-like II"/>
    <property type="match status" value="1"/>
</dbReference>
<protein>
    <recommendedName>
        <fullName evidence="4">LacI family transcriptional regulator</fullName>
    </recommendedName>
</protein>
<dbReference type="PANTHER" id="PTHR42928">
    <property type="entry name" value="TRICARBOXYLATE-BINDING PROTEIN"/>
    <property type="match status" value="1"/>
</dbReference>
<dbReference type="Pfam" id="PF03401">
    <property type="entry name" value="TctC"/>
    <property type="match status" value="1"/>
</dbReference>
<comment type="caution">
    <text evidence="2">The sequence shown here is derived from an EMBL/GenBank/DDBJ whole genome shotgun (WGS) entry which is preliminary data.</text>
</comment>
<name>A0A4Q1HHV9_9BURK</name>
<dbReference type="InterPro" id="IPR005064">
    <property type="entry name" value="BUG"/>
</dbReference>
<evidence type="ECO:0000313" key="3">
    <source>
        <dbReference type="Proteomes" id="UP000290849"/>
    </source>
</evidence>
<dbReference type="SUPFAM" id="SSF53850">
    <property type="entry name" value="Periplasmic binding protein-like II"/>
    <property type="match status" value="1"/>
</dbReference>
<accession>A0A4Q1HHV9</accession>
<keyword evidence="3" id="KW-1185">Reference proteome</keyword>
<dbReference type="CDD" id="cd13578">
    <property type="entry name" value="PBP2_Bug27"/>
    <property type="match status" value="1"/>
</dbReference>
<reference evidence="2 3" key="1">
    <citation type="journal article" date="2017" name="Int. J. Syst. Evol. Microbiol.">
        <title>Achromobacter aloeverae sp. nov., isolated from the root of Aloe vera (L.) Burm.f.</title>
        <authorList>
            <person name="Kuncharoen N."/>
            <person name="Muramatsu Y."/>
            <person name="Shibata C."/>
            <person name="Kamakura Y."/>
            <person name="Nakagawa Y."/>
            <person name="Tanasupawat S."/>
        </authorList>
    </citation>
    <scope>NUCLEOTIDE SEQUENCE [LARGE SCALE GENOMIC DNA]</scope>
    <source>
        <strain evidence="2 3">AVA-1</strain>
    </source>
</reference>
<gene>
    <name evidence="2" type="ORF">C7R54_18950</name>
</gene>
<organism evidence="2 3">
    <name type="scientific">Achromobacter aloeverae</name>
    <dbReference type="NCBI Taxonomy" id="1750518"/>
    <lineage>
        <taxon>Bacteria</taxon>
        <taxon>Pseudomonadati</taxon>
        <taxon>Pseudomonadota</taxon>
        <taxon>Betaproteobacteria</taxon>
        <taxon>Burkholderiales</taxon>
        <taxon>Alcaligenaceae</taxon>
        <taxon>Achromobacter</taxon>
    </lineage>
</organism>
<dbReference type="InterPro" id="IPR042100">
    <property type="entry name" value="Bug_dom1"/>
</dbReference>
<dbReference type="EMBL" id="PYAL01000005">
    <property type="protein sequence ID" value="RXN86969.1"/>
    <property type="molecule type" value="Genomic_DNA"/>
</dbReference>
<evidence type="ECO:0008006" key="4">
    <source>
        <dbReference type="Google" id="ProtNLM"/>
    </source>
</evidence>